<dbReference type="OrthoDB" id="3366546at2759"/>
<evidence type="ECO:0000313" key="2">
    <source>
        <dbReference type="Proteomes" id="UP000663699"/>
    </source>
</evidence>
<dbReference type="Proteomes" id="UP000663699">
    <property type="component" value="Chromosome 3"/>
</dbReference>
<evidence type="ECO:0000313" key="1">
    <source>
        <dbReference type="EMBL" id="QSL64595.1"/>
    </source>
</evidence>
<evidence type="ECO:0008006" key="3">
    <source>
        <dbReference type="Google" id="ProtNLM"/>
    </source>
</evidence>
<protein>
    <recommendedName>
        <fullName evidence="3">G-patch domain-containing protein</fullName>
    </recommendedName>
</protein>
<name>A0A899FWB0_9ASCO</name>
<sequence>MDYMHSKSKSSNPSTKFNAETYLKKFGWKGHGHGFRDGSLVTPCQLPLIKKNIGYMDAWWIDLFNKRVSSLNVGLSKHKKKSDQCKKSLLYTRFTPSKENGVSREAFKE</sequence>
<dbReference type="EMBL" id="CP054534">
    <property type="protein sequence ID" value="QSL64595.1"/>
    <property type="molecule type" value="Genomic_DNA"/>
</dbReference>
<accession>A0A899FWB0</accession>
<reference evidence="1" key="1">
    <citation type="submission" date="2020-06" db="EMBL/GenBank/DDBJ databases">
        <title>Genomes of multiple members of Pneumocystis genus reveal paths to human pathogen Pneumocystis jirovecii.</title>
        <authorList>
            <person name="Cisse O.H."/>
            <person name="Ma L."/>
            <person name="Dekker J."/>
            <person name="Khil P."/>
            <person name="Jo J."/>
            <person name="Brenchley J."/>
            <person name="Blair R."/>
            <person name="Pahar B."/>
            <person name="Chabe M."/>
            <person name="Van Rompay K.A."/>
            <person name="Keesler R."/>
            <person name="Sukura A."/>
            <person name="Hirsch V."/>
            <person name="Kutty G."/>
            <person name="Liu Y."/>
            <person name="Peng L."/>
            <person name="Chen J."/>
            <person name="Song J."/>
            <person name="Weissenbacher-Lang C."/>
            <person name="Xu J."/>
            <person name="Upham N.S."/>
            <person name="Stajich J.E."/>
            <person name="Cuomo C.A."/>
            <person name="Cushion M.T."/>
            <person name="Kovacs J.A."/>
        </authorList>
    </citation>
    <scope>NUCLEOTIDE SEQUENCE</scope>
    <source>
        <strain evidence="1">2A</strain>
    </source>
</reference>
<keyword evidence="2" id="KW-1185">Reference proteome</keyword>
<gene>
    <name evidence="1" type="ORF">MERGE_001896</name>
</gene>
<dbReference type="AlphaFoldDB" id="A0A899FWB0"/>
<proteinExistence type="predicted"/>
<organism evidence="1 2">
    <name type="scientific">Pneumocystis wakefieldiae</name>
    <dbReference type="NCBI Taxonomy" id="38082"/>
    <lineage>
        <taxon>Eukaryota</taxon>
        <taxon>Fungi</taxon>
        <taxon>Dikarya</taxon>
        <taxon>Ascomycota</taxon>
        <taxon>Taphrinomycotina</taxon>
        <taxon>Pneumocystomycetes</taxon>
        <taxon>Pneumocystaceae</taxon>
        <taxon>Pneumocystis</taxon>
    </lineage>
</organism>